<dbReference type="PATRIC" id="fig|1397.4.peg.892"/>
<evidence type="ECO:0000256" key="2">
    <source>
        <dbReference type="ARBA" id="ARBA00023125"/>
    </source>
</evidence>
<dbReference type="Gene3D" id="1.10.357.10">
    <property type="entry name" value="Tetracycline Repressor, domain 2"/>
    <property type="match status" value="1"/>
</dbReference>
<accession>A0A0J1IIX2</accession>
<evidence type="ECO:0000313" key="6">
    <source>
        <dbReference type="Proteomes" id="UP000036045"/>
    </source>
</evidence>
<dbReference type="InterPro" id="IPR009057">
    <property type="entry name" value="Homeodomain-like_sf"/>
</dbReference>
<keyword evidence="6" id="KW-1185">Reference proteome</keyword>
<dbReference type="PANTHER" id="PTHR43479">
    <property type="entry name" value="ACREF/ENVCD OPERON REPRESSOR-RELATED"/>
    <property type="match status" value="1"/>
</dbReference>
<dbReference type="AlphaFoldDB" id="A0A0J1IIX2"/>
<dbReference type="OrthoDB" id="9810250at2"/>
<name>A0A0J1IIX2_NIACI</name>
<feature type="domain" description="HTH tetR-type" evidence="4">
    <location>
        <begin position="6"/>
        <end position="66"/>
    </location>
</feature>
<dbReference type="PANTHER" id="PTHR43479:SF7">
    <property type="entry name" value="TETR-FAMILY TRANSCRIPTIONAL REGULATOR"/>
    <property type="match status" value="1"/>
</dbReference>
<evidence type="ECO:0000313" key="5">
    <source>
        <dbReference type="EMBL" id="KLV25887.1"/>
    </source>
</evidence>
<organism evidence="5 6">
    <name type="scientific">Niallia circulans</name>
    <name type="common">Bacillus circulans</name>
    <dbReference type="NCBI Taxonomy" id="1397"/>
    <lineage>
        <taxon>Bacteria</taxon>
        <taxon>Bacillati</taxon>
        <taxon>Bacillota</taxon>
        <taxon>Bacilli</taxon>
        <taxon>Bacillales</taxon>
        <taxon>Bacillaceae</taxon>
        <taxon>Niallia</taxon>
    </lineage>
</organism>
<evidence type="ECO:0000259" key="4">
    <source>
        <dbReference type="PROSITE" id="PS50977"/>
    </source>
</evidence>
<dbReference type="SUPFAM" id="SSF46689">
    <property type="entry name" value="Homeodomain-like"/>
    <property type="match status" value="1"/>
</dbReference>
<gene>
    <name evidence="5" type="ORF">ABW02_13765</name>
</gene>
<dbReference type="EMBL" id="LDPH01000012">
    <property type="protein sequence ID" value="KLV25887.1"/>
    <property type="molecule type" value="Genomic_DNA"/>
</dbReference>
<dbReference type="GO" id="GO:0003677">
    <property type="term" value="F:DNA binding"/>
    <property type="evidence" value="ECO:0007669"/>
    <property type="project" value="UniProtKB-UniRule"/>
</dbReference>
<reference evidence="5 6" key="1">
    <citation type="submission" date="2015-05" db="EMBL/GenBank/DDBJ databases">
        <title>Whole genome sequence and identification of bacterial endophytes from Costus igneus.</title>
        <authorList>
            <person name="Lee Y.P."/>
            <person name="Gan H.M."/>
            <person name="Eng W."/>
            <person name="Wheatley M.S."/>
            <person name="Caraballo A."/>
            <person name="Polter S."/>
            <person name="Savka M.A."/>
            <person name="Hudson A.O."/>
        </authorList>
    </citation>
    <scope>NUCLEOTIDE SEQUENCE [LARGE SCALE GENOMIC DNA]</scope>
    <source>
        <strain evidence="5 6">RIT379</strain>
    </source>
</reference>
<feature type="DNA-binding region" description="H-T-H motif" evidence="3">
    <location>
        <begin position="29"/>
        <end position="48"/>
    </location>
</feature>
<dbReference type="InterPro" id="IPR050624">
    <property type="entry name" value="HTH-type_Tx_Regulator"/>
</dbReference>
<dbReference type="InterPro" id="IPR001647">
    <property type="entry name" value="HTH_TetR"/>
</dbReference>
<dbReference type="RefSeq" id="WP_047942802.1">
    <property type="nucleotide sequence ID" value="NZ_CP053989.1"/>
</dbReference>
<comment type="caution">
    <text evidence="5">The sequence shown here is derived from an EMBL/GenBank/DDBJ whole genome shotgun (WGS) entry which is preliminary data.</text>
</comment>
<dbReference type="Proteomes" id="UP000036045">
    <property type="component" value="Unassembled WGS sequence"/>
</dbReference>
<evidence type="ECO:0000256" key="1">
    <source>
        <dbReference type="ARBA" id="ARBA00022491"/>
    </source>
</evidence>
<proteinExistence type="predicted"/>
<sequence>MERRKRRTQKLIIDTFFLLLNEKPFDKITVNQITILADINRGTFYLHYQDKYELLEKTIKTYINQMDQYCLHNQEMTINSLTLAFNYLKENYNFIEPLLRNEGYQLFQHELKSSISSFIETSDLFDLRVVSILKRRAIISTILGTIEWWLAEDELNTAPSEIAAELKDIIFSIIT</sequence>
<keyword evidence="1" id="KW-0678">Repressor</keyword>
<protein>
    <recommendedName>
        <fullName evidence="4">HTH tetR-type domain-containing protein</fullName>
    </recommendedName>
</protein>
<keyword evidence="2 3" id="KW-0238">DNA-binding</keyword>
<evidence type="ECO:0000256" key="3">
    <source>
        <dbReference type="PROSITE-ProRule" id="PRU00335"/>
    </source>
</evidence>
<dbReference type="PROSITE" id="PS50977">
    <property type="entry name" value="HTH_TETR_2"/>
    <property type="match status" value="1"/>
</dbReference>
<dbReference type="Pfam" id="PF00440">
    <property type="entry name" value="TetR_N"/>
    <property type="match status" value="1"/>
</dbReference>
<dbReference type="GeneID" id="56348324"/>